<keyword evidence="2" id="KW-1185">Reference proteome</keyword>
<dbReference type="AlphaFoldDB" id="A0A3G1KTK2"/>
<organism evidence="1 2">
    <name type="scientific">Formimonas warabiya</name>
    <dbReference type="NCBI Taxonomy" id="1761012"/>
    <lineage>
        <taxon>Bacteria</taxon>
        <taxon>Bacillati</taxon>
        <taxon>Bacillota</taxon>
        <taxon>Clostridia</taxon>
        <taxon>Eubacteriales</taxon>
        <taxon>Peptococcaceae</taxon>
        <taxon>Candidatus Formimonas</taxon>
    </lineage>
</organism>
<proteinExistence type="predicted"/>
<dbReference type="EMBL" id="CP017634">
    <property type="protein sequence ID" value="ATW25760.1"/>
    <property type="molecule type" value="Genomic_DNA"/>
</dbReference>
<name>A0A3G1KTK2_FORW1</name>
<evidence type="ECO:0000313" key="1">
    <source>
        <dbReference type="EMBL" id="ATW25760.1"/>
    </source>
</evidence>
<dbReference type="KEGG" id="fwa:DCMF_14200"/>
<dbReference type="Proteomes" id="UP000323521">
    <property type="component" value="Chromosome"/>
</dbReference>
<dbReference type="RefSeq" id="WP_148135031.1">
    <property type="nucleotide sequence ID" value="NZ_CP017634.1"/>
</dbReference>
<accession>A0A3G1KTK2</accession>
<protein>
    <submittedName>
        <fullName evidence="1">Uncharacterized protein</fullName>
    </submittedName>
</protein>
<gene>
    <name evidence="1" type="ORF">DCMF_14200</name>
</gene>
<sequence length="156" mass="18437">MDHNKVLNLNRIKELLELREAGLISKRFNPAIQELSREDLNARAFLEMAAELPNDIPVEKGLFLHFRNVFQWLRDYPEKVAILLTSQLVTPPRPTRHDQYAASFQSLVNMVYALYNLQGYSLDGNYYWFSKDKEKLRYFEDLAKRQNPKDFLVGRE</sequence>
<evidence type="ECO:0000313" key="2">
    <source>
        <dbReference type="Proteomes" id="UP000323521"/>
    </source>
</evidence>
<reference evidence="1 2" key="1">
    <citation type="submission" date="2016-10" db="EMBL/GenBank/DDBJ databases">
        <title>Complete Genome Sequence of Peptococcaceae strain DCMF.</title>
        <authorList>
            <person name="Edwards R.J."/>
            <person name="Holland S.I."/>
            <person name="Deshpande N.P."/>
            <person name="Wong Y.K."/>
            <person name="Ertan H."/>
            <person name="Manefield M."/>
            <person name="Russell T.L."/>
            <person name="Lee M.J."/>
        </authorList>
    </citation>
    <scope>NUCLEOTIDE SEQUENCE [LARGE SCALE GENOMIC DNA]</scope>
    <source>
        <strain evidence="1 2">DCMF</strain>
    </source>
</reference>